<keyword evidence="2" id="KW-1185">Reference proteome</keyword>
<name>A0AAD7EJR3_9AGAR</name>
<organism evidence="1 2">
    <name type="scientific">Mycena albidolilacea</name>
    <dbReference type="NCBI Taxonomy" id="1033008"/>
    <lineage>
        <taxon>Eukaryota</taxon>
        <taxon>Fungi</taxon>
        <taxon>Dikarya</taxon>
        <taxon>Basidiomycota</taxon>
        <taxon>Agaricomycotina</taxon>
        <taxon>Agaricomycetes</taxon>
        <taxon>Agaricomycetidae</taxon>
        <taxon>Agaricales</taxon>
        <taxon>Marasmiineae</taxon>
        <taxon>Mycenaceae</taxon>
        <taxon>Mycena</taxon>
    </lineage>
</organism>
<gene>
    <name evidence="1" type="ORF">DFH08DRAFT_816473</name>
</gene>
<dbReference type="Proteomes" id="UP001218218">
    <property type="component" value="Unassembled WGS sequence"/>
</dbReference>
<evidence type="ECO:0000313" key="1">
    <source>
        <dbReference type="EMBL" id="KAJ7327636.1"/>
    </source>
</evidence>
<accession>A0AAD7EJR3</accession>
<reference evidence="1" key="1">
    <citation type="submission" date="2023-03" db="EMBL/GenBank/DDBJ databases">
        <title>Massive genome expansion in bonnet fungi (Mycena s.s.) driven by repeated elements and novel gene families across ecological guilds.</title>
        <authorList>
            <consortium name="Lawrence Berkeley National Laboratory"/>
            <person name="Harder C.B."/>
            <person name="Miyauchi S."/>
            <person name="Viragh M."/>
            <person name="Kuo A."/>
            <person name="Thoen E."/>
            <person name="Andreopoulos B."/>
            <person name="Lu D."/>
            <person name="Skrede I."/>
            <person name="Drula E."/>
            <person name="Henrissat B."/>
            <person name="Morin E."/>
            <person name="Kohler A."/>
            <person name="Barry K."/>
            <person name="LaButti K."/>
            <person name="Morin E."/>
            <person name="Salamov A."/>
            <person name="Lipzen A."/>
            <person name="Mereny Z."/>
            <person name="Hegedus B."/>
            <person name="Baldrian P."/>
            <person name="Stursova M."/>
            <person name="Weitz H."/>
            <person name="Taylor A."/>
            <person name="Grigoriev I.V."/>
            <person name="Nagy L.G."/>
            <person name="Martin F."/>
            <person name="Kauserud H."/>
        </authorList>
    </citation>
    <scope>NUCLEOTIDE SEQUENCE</scope>
    <source>
        <strain evidence="1">CBHHK002</strain>
    </source>
</reference>
<sequence>MSRKPAGSGIMKVHHCCLWSWALDLQFPRTLVQDHASAWGLAPEVLEDKAQWGVVSSRVRTCLTDRRYEMKKVGEDGETIMSDLNDLMDIITLCEALIAIVPDAGLKVTLPMSGRVALLVHPNTKDLIPLLTSVKCQVLIDISRGSKYWGKVDKQLALLRTKYEDDEKLISKCLYRAIAKVLKNDCHSYGNPDLSLFT</sequence>
<dbReference type="EMBL" id="JARIHO010000041">
    <property type="protein sequence ID" value="KAJ7327636.1"/>
    <property type="molecule type" value="Genomic_DNA"/>
</dbReference>
<dbReference type="AlphaFoldDB" id="A0AAD7EJR3"/>
<comment type="caution">
    <text evidence="1">The sequence shown here is derived from an EMBL/GenBank/DDBJ whole genome shotgun (WGS) entry which is preliminary data.</text>
</comment>
<evidence type="ECO:0000313" key="2">
    <source>
        <dbReference type="Proteomes" id="UP001218218"/>
    </source>
</evidence>
<protein>
    <submittedName>
        <fullName evidence="1">Uncharacterized protein</fullName>
    </submittedName>
</protein>
<proteinExistence type="predicted"/>